<dbReference type="RefSeq" id="WP_065916902.1">
    <property type="nucleotide sequence ID" value="NZ_CP016793.1"/>
</dbReference>
<dbReference type="OrthoDB" id="5150226at2"/>
<feature type="transmembrane region" description="Helical" evidence="1">
    <location>
        <begin position="98"/>
        <end position="117"/>
    </location>
</feature>
<evidence type="ECO:0000313" key="3">
    <source>
        <dbReference type="Proteomes" id="UP000093053"/>
    </source>
</evidence>
<keyword evidence="1" id="KW-1133">Transmembrane helix</keyword>
<organism evidence="2 3">
    <name type="scientific">Lentzea guizhouensis</name>
    <dbReference type="NCBI Taxonomy" id="1586287"/>
    <lineage>
        <taxon>Bacteria</taxon>
        <taxon>Bacillati</taxon>
        <taxon>Actinomycetota</taxon>
        <taxon>Actinomycetes</taxon>
        <taxon>Pseudonocardiales</taxon>
        <taxon>Pseudonocardiaceae</taxon>
        <taxon>Lentzea</taxon>
    </lineage>
</organism>
<dbReference type="SUPFAM" id="SSF52540">
    <property type="entry name" value="P-loop containing nucleoside triphosphate hydrolases"/>
    <property type="match status" value="1"/>
</dbReference>
<dbReference type="AlphaFoldDB" id="A0A1B2HLG6"/>
<sequence>MAKQDSTTESWLRRDMESILHRLVQRPEFAQEIRRLALKPWRVPHDVARDPIVLAGARRAYALLEKGRRALAAHRAQEPELQPEDQVVTPVQDRMVRVAAGLAIAWIVVLLLLGSWLPAVVGWVGTGVVACVVWVLMRLGLTPSVRSWLRWALDHLRLMAGFPAKWWDQRQHLKVDVLVPELREWLHRQTTPMLAVELKLRDASGLTLPSGYGPLVRTAAVKACAREVNRSMPGAVGLAGARGAGKSTIIERAVRNEFTAHSRGPMLGVLTSAPVRYDARDFVLHIHSQVCQKVLDLLAGPRESRGSESRREWDRLHRVHRFRAALADVARGFVRAALLLGSAVGTAAVTWQRPWHQLADVGAAWQTVVQFALDVRARPAEQLRQLSWQHAVAVLCSVLVTAALVTLLRRLVWPVCAGTVVMLWRLIRSRIGRVRPHPDHTALRKIAEQHLRRNRFLQTHTEGWSGKVSGPRGTDLGVSRSLARTEQPWTHPEVVQRLRDFLELVVEVLEVEPIGLSGIVVGIDELDKIADPDDAHRFLNEIKGIFGVEHCLFLVSVSDDALTAFERRGMPARDAFDSAFTSMIHVRPFTLEQSRTWLAQRALGIPEPFVWLCHCLSGGLPRDLGRVAIVLHDLNTEHTRLGAMTRALVFHDLALKVRAFVHTARRSSRTEEDDPGQPHSLISDLQEVATIEHYELEELALHIWPESAGPPRTEVENLRAEAACYLLFCLTLIEVLHDECDPTALLEPVVSTSTRPDEEEVNGVVMLARIRQHMSVDIPLARDTLAGFRARLHPRA</sequence>
<protein>
    <recommendedName>
        <fullName evidence="4">KAP NTPase domain-containing protein</fullName>
    </recommendedName>
</protein>
<dbReference type="Proteomes" id="UP000093053">
    <property type="component" value="Chromosome"/>
</dbReference>
<keyword evidence="3" id="KW-1185">Reference proteome</keyword>
<dbReference type="InterPro" id="IPR027417">
    <property type="entry name" value="P-loop_NTPase"/>
</dbReference>
<keyword evidence="1" id="KW-0812">Transmembrane</keyword>
<proteinExistence type="predicted"/>
<evidence type="ECO:0000256" key="1">
    <source>
        <dbReference type="SAM" id="Phobius"/>
    </source>
</evidence>
<feature type="transmembrane region" description="Helical" evidence="1">
    <location>
        <begin position="386"/>
        <end position="405"/>
    </location>
</feature>
<gene>
    <name evidence="2" type="ORF">BBK82_23325</name>
</gene>
<name>A0A1B2HLG6_9PSEU</name>
<feature type="transmembrane region" description="Helical" evidence="1">
    <location>
        <begin position="123"/>
        <end position="141"/>
    </location>
</feature>
<dbReference type="KEGG" id="led:BBK82_23325"/>
<accession>A0A1B2HLG6</accession>
<evidence type="ECO:0000313" key="2">
    <source>
        <dbReference type="EMBL" id="ANZ38555.1"/>
    </source>
</evidence>
<keyword evidence="1" id="KW-0472">Membrane</keyword>
<evidence type="ECO:0008006" key="4">
    <source>
        <dbReference type="Google" id="ProtNLM"/>
    </source>
</evidence>
<dbReference type="EMBL" id="CP016793">
    <property type="protein sequence ID" value="ANZ38555.1"/>
    <property type="molecule type" value="Genomic_DNA"/>
</dbReference>
<reference evidence="2 3" key="1">
    <citation type="submission" date="2016-07" db="EMBL/GenBank/DDBJ databases">
        <title>Complete genome sequence of the Lentzea guizhouensis DHS C013.</title>
        <authorList>
            <person name="Cao C."/>
        </authorList>
    </citation>
    <scope>NUCLEOTIDE SEQUENCE [LARGE SCALE GENOMIC DNA]</scope>
    <source>
        <strain evidence="2 3">DHS C013</strain>
    </source>
</reference>